<dbReference type="EMBL" id="CP036287">
    <property type="protein sequence ID" value="QDU70120.1"/>
    <property type="molecule type" value="Genomic_DNA"/>
</dbReference>
<dbReference type="AlphaFoldDB" id="A0A518BT28"/>
<accession>A0A518BT28</accession>
<evidence type="ECO:0008006" key="4">
    <source>
        <dbReference type="Google" id="ProtNLM"/>
    </source>
</evidence>
<reference evidence="2 3" key="1">
    <citation type="submission" date="2019-02" db="EMBL/GenBank/DDBJ databases">
        <title>Deep-cultivation of Planctomycetes and their phenomic and genomic characterization uncovers novel biology.</title>
        <authorList>
            <person name="Wiegand S."/>
            <person name="Jogler M."/>
            <person name="Boedeker C."/>
            <person name="Pinto D."/>
            <person name="Vollmers J."/>
            <person name="Rivas-Marin E."/>
            <person name="Kohn T."/>
            <person name="Peeters S.H."/>
            <person name="Heuer A."/>
            <person name="Rast P."/>
            <person name="Oberbeckmann S."/>
            <person name="Bunk B."/>
            <person name="Jeske O."/>
            <person name="Meyerdierks A."/>
            <person name="Storesund J.E."/>
            <person name="Kallscheuer N."/>
            <person name="Luecker S."/>
            <person name="Lage O.M."/>
            <person name="Pohl T."/>
            <person name="Merkel B.J."/>
            <person name="Hornburger P."/>
            <person name="Mueller R.-W."/>
            <person name="Bruemmer F."/>
            <person name="Labrenz M."/>
            <person name="Spormann A.M."/>
            <person name="Op den Camp H."/>
            <person name="Overmann J."/>
            <person name="Amann R."/>
            <person name="Jetten M.S.M."/>
            <person name="Mascher T."/>
            <person name="Medema M.H."/>
            <person name="Devos D.P."/>
            <person name="Kaster A.-K."/>
            <person name="Ovreas L."/>
            <person name="Rohde M."/>
            <person name="Galperin M.Y."/>
            <person name="Jogler C."/>
        </authorList>
    </citation>
    <scope>NUCLEOTIDE SEQUENCE [LARGE SCALE GENOMIC DNA]</scope>
    <source>
        <strain evidence="2 3">Pla133</strain>
    </source>
</reference>
<protein>
    <recommendedName>
        <fullName evidence="4">RNA polymerase sigma factor</fullName>
    </recommendedName>
</protein>
<sequence length="262" mass="29634">MVEDEGKPVASNDTEHTNQGDGGHRDEWWDPTRWSLIELARGAPEQGRRRSAFGELLELYRDPIARLLKRHSNRGGLGELSVEEFFAYVLERGALTSANPDLGRFRQYIQGVLRHFVRESRRAASRNRGVPLEVAEGYAAANDSSHAAEDNDEREWALALLSSGLAKLERANPPAAQILRRHDLGPTRADTSQIAFELELDLATVQKRLYRARKRFQLILDELLREGAGSDEEFDEERRWLIGRLRDACPGLFDAGDEFVGE</sequence>
<dbReference type="KEGG" id="pbap:Pla133_52430"/>
<keyword evidence="3" id="KW-1185">Reference proteome</keyword>
<dbReference type="RefSeq" id="WP_145070660.1">
    <property type="nucleotide sequence ID" value="NZ_CP036287.1"/>
</dbReference>
<name>A0A518BT28_9BACT</name>
<evidence type="ECO:0000313" key="3">
    <source>
        <dbReference type="Proteomes" id="UP000316921"/>
    </source>
</evidence>
<proteinExistence type="predicted"/>
<organism evidence="2 3">
    <name type="scientific">Engelhardtia mirabilis</name>
    <dbReference type="NCBI Taxonomy" id="2528011"/>
    <lineage>
        <taxon>Bacteria</taxon>
        <taxon>Pseudomonadati</taxon>
        <taxon>Planctomycetota</taxon>
        <taxon>Planctomycetia</taxon>
        <taxon>Planctomycetia incertae sedis</taxon>
        <taxon>Engelhardtia</taxon>
    </lineage>
</organism>
<evidence type="ECO:0000256" key="1">
    <source>
        <dbReference type="SAM" id="MobiDB-lite"/>
    </source>
</evidence>
<feature type="region of interest" description="Disordered" evidence="1">
    <location>
        <begin position="1"/>
        <end position="27"/>
    </location>
</feature>
<gene>
    <name evidence="2" type="ORF">Pla133_52430</name>
</gene>
<dbReference type="Proteomes" id="UP000316921">
    <property type="component" value="Chromosome"/>
</dbReference>
<evidence type="ECO:0000313" key="2">
    <source>
        <dbReference type="EMBL" id="QDU70120.1"/>
    </source>
</evidence>